<evidence type="ECO:0000256" key="9">
    <source>
        <dbReference type="ARBA" id="ARBA00022776"/>
    </source>
</evidence>
<evidence type="ECO:0000259" key="23">
    <source>
        <dbReference type="PROSITE" id="PS51194"/>
    </source>
</evidence>
<evidence type="ECO:0000259" key="22">
    <source>
        <dbReference type="PROSITE" id="PS51192"/>
    </source>
</evidence>
<dbReference type="FunFam" id="3.40.50.10810:FF:000029">
    <property type="entry name" value="ERCC excision repair 6-like, spindle assembly checkpoint helicase"/>
    <property type="match status" value="1"/>
</dbReference>
<evidence type="ECO:0000256" key="10">
    <source>
        <dbReference type="ARBA" id="ARBA00022801"/>
    </source>
</evidence>
<keyword evidence="10" id="KW-0378">Hydrolase</keyword>
<evidence type="ECO:0000256" key="11">
    <source>
        <dbReference type="ARBA" id="ARBA00022803"/>
    </source>
</evidence>
<evidence type="ECO:0000256" key="4">
    <source>
        <dbReference type="ARBA" id="ARBA00022454"/>
    </source>
</evidence>
<keyword evidence="8" id="KW-0547">Nucleotide-binding</keyword>
<keyword evidence="16" id="KW-0131">Cell cycle</keyword>
<dbReference type="Gene3D" id="3.40.50.10810">
    <property type="entry name" value="Tandem AAA-ATPase domain"/>
    <property type="match status" value="1"/>
</dbReference>
<evidence type="ECO:0000256" key="5">
    <source>
        <dbReference type="ARBA" id="ARBA00022553"/>
    </source>
</evidence>
<keyword evidence="13" id="KW-0995">Kinetochore</keyword>
<dbReference type="GO" id="GO:0000776">
    <property type="term" value="C:kinetochore"/>
    <property type="evidence" value="ECO:0007669"/>
    <property type="project" value="UniProtKB-KW"/>
</dbReference>
<evidence type="ECO:0000256" key="13">
    <source>
        <dbReference type="ARBA" id="ARBA00022838"/>
    </source>
</evidence>
<dbReference type="Ensembl" id="ENSCPBT00000019191.1">
    <property type="protein sequence ID" value="ENSCPBP00000016216.1"/>
    <property type="gene ID" value="ENSCPBG00000011965.1"/>
</dbReference>
<dbReference type="InterPro" id="IPR027417">
    <property type="entry name" value="P-loop_NTPase"/>
</dbReference>
<dbReference type="GO" id="GO:0015616">
    <property type="term" value="F:DNA translocase activity"/>
    <property type="evidence" value="ECO:0007669"/>
    <property type="project" value="TreeGrafter"/>
</dbReference>
<dbReference type="OMA" id="HWIRELT"/>
<comment type="function">
    <text evidence="19">DNA helicase that acts as a tension sensor that associates with catenated DNA which is stretched under tension until it is resolved during anaphase. Functions as ATP-dependent DNA translocase. Can promote Holliday junction branch migration (in vitro).</text>
</comment>
<dbReference type="SMART" id="SM00487">
    <property type="entry name" value="DEXDc"/>
    <property type="match status" value="1"/>
</dbReference>
<sequence length="597" mass="68003">MVLAQCSFRWEVGLVCDCSQKSHPCSMSQILTDLWQACYSNCHTSLLSPAISSTPCPPLPVPLSQGVGTPQGVMREGVAFLYSLYRDGRQGGILADDMGLGKTIQIIAFLSGMFDAELIEFVLLVMPTTLVSNWIREFAKWTPGLRVKDFHGTSKTERNRKLERIQRKNGIVITTYQMLINNWQQLSSFSGREFVWDYIILDEAHKIKSPSAKTTKSVYAIPAKNRILLTGTPVQNNLREMWSLFDFACQGSLLGTAKTFKMEYENPITRAREKDATPGEKALGLKISENLMTIIKPYFLRRTKEDIQKKYKSDEVKTHLPEVQSKNIAPVMPSLTRKNDFIVWVYLAPVQEEIYRNFLSLDHVKEVLMTTRSPLAELNVLKKLCDHPRLLSNEGDAFSGANKIDHLSDEILIQESGKLLFLMGLLERLQEEGHRTLVFSQSRKMLDILERILTHRNFRTMRIDGTVTHLVERERRIGVFQSNKDYSVFLLTTQVGGVGITLTAASRVVIFDPSWNPATDAQAVDRAYRIGQKENVVIYRLVTCGTVEEKIYRRQVFKDSLIRQTTESLKIRHKDVLNLVASFIDSKASRDHYDDLL</sequence>
<keyword evidence="25" id="KW-1185">Reference proteome</keyword>
<dbReference type="Proteomes" id="UP000694380">
    <property type="component" value="Unplaced"/>
</dbReference>
<reference evidence="24" key="1">
    <citation type="submission" date="2025-08" db="UniProtKB">
        <authorList>
            <consortium name="Ensembl"/>
        </authorList>
    </citation>
    <scope>IDENTIFICATION</scope>
</reference>
<evidence type="ECO:0000256" key="15">
    <source>
        <dbReference type="ARBA" id="ARBA00023125"/>
    </source>
</evidence>
<evidence type="ECO:0000256" key="6">
    <source>
        <dbReference type="ARBA" id="ARBA00022618"/>
    </source>
</evidence>
<accession>A0A8C3HCZ5</accession>
<dbReference type="GO" id="GO:0005524">
    <property type="term" value="F:ATP binding"/>
    <property type="evidence" value="ECO:0007669"/>
    <property type="project" value="UniProtKB-KW"/>
</dbReference>
<feature type="domain" description="Helicase C-terminal" evidence="23">
    <location>
        <begin position="421"/>
        <end position="577"/>
    </location>
</feature>
<evidence type="ECO:0000256" key="21">
    <source>
        <dbReference type="ARBA" id="ARBA00081913"/>
    </source>
</evidence>
<dbReference type="PROSITE" id="PS51192">
    <property type="entry name" value="HELICASE_ATP_BIND_1"/>
    <property type="match status" value="1"/>
</dbReference>
<evidence type="ECO:0000256" key="12">
    <source>
        <dbReference type="ARBA" id="ARBA00022806"/>
    </source>
</evidence>
<proteinExistence type="inferred from homology"/>
<dbReference type="PANTHER" id="PTHR45629">
    <property type="entry name" value="SNF2/RAD54 FAMILY MEMBER"/>
    <property type="match status" value="1"/>
</dbReference>
<dbReference type="PANTHER" id="PTHR45629:SF7">
    <property type="entry name" value="DNA EXCISION REPAIR PROTEIN ERCC-6-RELATED"/>
    <property type="match status" value="1"/>
</dbReference>
<dbReference type="CDD" id="cd18793">
    <property type="entry name" value="SF2_C_SNF"/>
    <property type="match status" value="1"/>
</dbReference>
<dbReference type="EC" id="3.6.4.12" evidence="3"/>
<name>A0A8C3HCZ5_CHRPI</name>
<evidence type="ECO:0000256" key="8">
    <source>
        <dbReference type="ARBA" id="ARBA00022741"/>
    </source>
</evidence>
<dbReference type="CDD" id="cd18001">
    <property type="entry name" value="DEXHc_ERCC6L"/>
    <property type="match status" value="1"/>
</dbReference>
<evidence type="ECO:0000256" key="3">
    <source>
        <dbReference type="ARBA" id="ARBA00012551"/>
    </source>
</evidence>
<evidence type="ECO:0000256" key="16">
    <source>
        <dbReference type="ARBA" id="ARBA00023306"/>
    </source>
</evidence>
<keyword evidence="4" id="KW-0158">Chromosome</keyword>
<keyword evidence="5" id="KW-0597">Phosphoprotein</keyword>
<dbReference type="GO" id="GO:0003678">
    <property type="term" value="F:DNA helicase activity"/>
    <property type="evidence" value="ECO:0007669"/>
    <property type="project" value="UniProtKB-EC"/>
</dbReference>
<dbReference type="GeneTree" id="ENSGT00940000156837"/>
<dbReference type="SUPFAM" id="SSF52540">
    <property type="entry name" value="P-loop containing nucleoside triphosphate hydrolases"/>
    <property type="match status" value="2"/>
</dbReference>
<dbReference type="PROSITE" id="PS51194">
    <property type="entry name" value="HELICASE_CTER"/>
    <property type="match status" value="1"/>
</dbReference>
<organism evidence="24 25">
    <name type="scientific">Chrysemys picta bellii</name>
    <name type="common">Western painted turtle</name>
    <name type="synonym">Emys bellii</name>
    <dbReference type="NCBI Taxonomy" id="8478"/>
    <lineage>
        <taxon>Eukaryota</taxon>
        <taxon>Metazoa</taxon>
        <taxon>Chordata</taxon>
        <taxon>Craniata</taxon>
        <taxon>Vertebrata</taxon>
        <taxon>Euteleostomi</taxon>
        <taxon>Archelosauria</taxon>
        <taxon>Testudinata</taxon>
        <taxon>Testudines</taxon>
        <taxon>Cryptodira</taxon>
        <taxon>Durocryptodira</taxon>
        <taxon>Testudinoidea</taxon>
        <taxon>Emydidae</taxon>
        <taxon>Chrysemys</taxon>
    </lineage>
</organism>
<comment type="subcellular location">
    <subcellularLocation>
        <location evidence="1">Chromosome</location>
        <location evidence="1">Centromere</location>
        <location evidence="1">Kinetochore</location>
    </subcellularLocation>
</comment>
<evidence type="ECO:0000256" key="19">
    <source>
        <dbReference type="ARBA" id="ARBA00058190"/>
    </source>
</evidence>
<keyword evidence="14" id="KW-0067">ATP-binding</keyword>
<feature type="domain" description="Helicase ATP-binding" evidence="22">
    <location>
        <begin position="83"/>
        <end position="251"/>
    </location>
</feature>
<comment type="catalytic activity">
    <reaction evidence="18">
        <text>ATP + H2O = ADP + phosphate + H(+)</text>
        <dbReference type="Rhea" id="RHEA:13065"/>
        <dbReference type="ChEBI" id="CHEBI:15377"/>
        <dbReference type="ChEBI" id="CHEBI:15378"/>
        <dbReference type="ChEBI" id="CHEBI:30616"/>
        <dbReference type="ChEBI" id="CHEBI:43474"/>
        <dbReference type="ChEBI" id="CHEBI:456216"/>
        <dbReference type="EC" id="3.6.4.12"/>
    </reaction>
</comment>
<evidence type="ECO:0000256" key="1">
    <source>
        <dbReference type="ARBA" id="ARBA00004629"/>
    </source>
</evidence>
<dbReference type="GO" id="GO:0051301">
    <property type="term" value="P:cell division"/>
    <property type="evidence" value="ECO:0007669"/>
    <property type="project" value="UniProtKB-KW"/>
</dbReference>
<evidence type="ECO:0000256" key="14">
    <source>
        <dbReference type="ARBA" id="ARBA00022840"/>
    </source>
</evidence>
<evidence type="ECO:0000313" key="24">
    <source>
        <dbReference type="Ensembl" id="ENSCPBP00000016216.1"/>
    </source>
</evidence>
<dbReference type="Pfam" id="PF00271">
    <property type="entry name" value="Helicase_C"/>
    <property type="match status" value="1"/>
</dbReference>
<keyword evidence="6" id="KW-0132">Cell division</keyword>
<comment type="similarity">
    <text evidence="2">Belongs to the SNF2/RAD54 helicase family.</text>
</comment>
<dbReference type="Gene3D" id="3.40.50.300">
    <property type="entry name" value="P-loop containing nucleotide triphosphate hydrolases"/>
    <property type="match status" value="1"/>
</dbReference>
<evidence type="ECO:0000313" key="25">
    <source>
        <dbReference type="Proteomes" id="UP000694380"/>
    </source>
</evidence>
<dbReference type="InterPro" id="IPR001650">
    <property type="entry name" value="Helicase_C-like"/>
</dbReference>
<evidence type="ECO:0000256" key="7">
    <source>
        <dbReference type="ARBA" id="ARBA00022737"/>
    </source>
</evidence>
<dbReference type="InterPro" id="IPR050496">
    <property type="entry name" value="SNF2_RAD54_helicase_repair"/>
</dbReference>
<gene>
    <name evidence="24" type="primary">ERCC6L</name>
</gene>
<dbReference type="GO" id="GO:0016787">
    <property type="term" value="F:hydrolase activity"/>
    <property type="evidence" value="ECO:0007669"/>
    <property type="project" value="UniProtKB-KW"/>
</dbReference>
<dbReference type="InterPro" id="IPR038718">
    <property type="entry name" value="SNF2-like_sf"/>
</dbReference>
<evidence type="ECO:0000256" key="17">
    <source>
        <dbReference type="ARBA" id="ARBA00023328"/>
    </source>
</evidence>
<evidence type="ECO:0000256" key="2">
    <source>
        <dbReference type="ARBA" id="ARBA00007025"/>
    </source>
</evidence>
<keyword evidence="9" id="KW-0498">Mitosis</keyword>
<protein>
    <recommendedName>
        <fullName evidence="20">DNA excision repair protein ERCC-6-like</fullName>
        <ecNumber evidence="3">3.6.4.12</ecNumber>
    </recommendedName>
    <alternativeName>
        <fullName evidence="21">ATP-dependent helicase ERCC6-like</fullName>
    </alternativeName>
</protein>
<keyword evidence="17" id="KW-0137">Centromere</keyword>
<dbReference type="SMART" id="SM00490">
    <property type="entry name" value="HELICc"/>
    <property type="match status" value="1"/>
</dbReference>
<dbReference type="AlphaFoldDB" id="A0A8C3HCZ5"/>
<keyword evidence="7" id="KW-0677">Repeat</keyword>
<dbReference type="InterPro" id="IPR000330">
    <property type="entry name" value="SNF2_N"/>
</dbReference>
<dbReference type="InterPro" id="IPR049730">
    <property type="entry name" value="SNF2/RAD54-like_C"/>
</dbReference>
<dbReference type="InterPro" id="IPR014001">
    <property type="entry name" value="Helicase_ATP-bd"/>
</dbReference>
<keyword evidence="11" id="KW-0802">TPR repeat</keyword>
<evidence type="ECO:0000256" key="18">
    <source>
        <dbReference type="ARBA" id="ARBA00047995"/>
    </source>
</evidence>
<keyword evidence="12" id="KW-0347">Helicase</keyword>
<keyword evidence="15" id="KW-0238">DNA-binding</keyword>
<dbReference type="GO" id="GO:0003677">
    <property type="term" value="F:DNA binding"/>
    <property type="evidence" value="ECO:0007669"/>
    <property type="project" value="UniProtKB-KW"/>
</dbReference>
<reference evidence="24" key="2">
    <citation type="submission" date="2025-09" db="UniProtKB">
        <authorList>
            <consortium name="Ensembl"/>
        </authorList>
    </citation>
    <scope>IDENTIFICATION</scope>
</reference>
<evidence type="ECO:0000256" key="20">
    <source>
        <dbReference type="ARBA" id="ARBA00068237"/>
    </source>
</evidence>
<dbReference type="Pfam" id="PF00176">
    <property type="entry name" value="SNF2-rel_dom"/>
    <property type="match status" value="1"/>
</dbReference>